<dbReference type="Proteomes" id="UP000266552">
    <property type="component" value="Chromosome"/>
</dbReference>
<evidence type="ECO:0000256" key="1">
    <source>
        <dbReference type="SAM" id="MobiDB-lite"/>
    </source>
</evidence>
<sequence>MTGGKSHRFKRAGLVLSLLAVSIVGGGCSVPERTSVQLEPLHAPAAPVMLDVYGRSVDQDVYSRQGSGALEPVSPMDAADTLKDLHP</sequence>
<evidence type="ECO:0000313" key="2">
    <source>
        <dbReference type="EMBL" id="AYB45475.1"/>
    </source>
</evidence>
<proteinExistence type="predicted"/>
<dbReference type="RefSeq" id="WP_119849225.1">
    <property type="nucleotide sequence ID" value="NZ_CP032412.1"/>
</dbReference>
<keyword evidence="3" id="KW-1185">Reference proteome</keyword>
<protein>
    <submittedName>
        <fullName evidence="2">Uncharacterized protein</fullName>
    </submittedName>
</protein>
<dbReference type="KEGG" id="plw:D5F53_20190"/>
<evidence type="ECO:0000313" key="3">
    <source>
        <dbReference type="Proteomes" id="UP000266552"/>
    </source>
</evidence>
<dbReference type="PROSITE" id="PS51257">
    <property type="entry name" value="PROKAR_LIPOPROTEIN"/>
    <property type="match status" value="1"/>
</dbReference>
<dbReference type="EMBL" id="CP032412">
    <property type="protein sequence ID" value="AYB45475.1"/>
    <property type="molecule type" value="Genomic_DNA"/>
</dbReference>
<dbReference type="AlphaFoldDB" id="A0A385TW56"/>
<feature type="region of interest" description="Disordered" evidence="1">
    <location>
        <begin position="64"/>
        <end position="87"/>
    </location>
</feature>
<organism evidence="2 3">
    <name type="scientific">Paenibacillus lautus</name>
    <name type="common">Bacillus lautus</name>
    <dbReference type="NCBI Taxonomy" id="1401"/>
    <lineage>
        <taxon>Bacteria</taxon>
        <taxon>Bacillati</taxon>
        <taxon>Bacillota</taxon>
        <taxon>Bacilli</taxon>
        <taxon>Bacillales</taxon>
        <taxon>Paenibacillaceae</taxon>
        <taxon>Paenibacillus</taxon>
    </lineage>
</organism>
<name>A0A385TW56_PAELA</name>
<accession>A0A385TW56</accession>
<reference evidence="2 3" key="1">
    <citation type="submission" date="2018-09" db="EMBL/GenBank/DDBJ databases">
        <title>Genome Sequence of Paenibacillus lautus Strain E7593-69, Azo Dye-Degrading Bacteria, Isolated from Commercial Tattoo Inks.</title>
        <authorList>
            <person name="Nho S.W."/>
            <person name="Kim S.-J."/>
            <person name="Kweon O."/>
            <person name="Cerniglia C.E."/>
        </authorList>
    </citation>
    <scope>NUCLEOTIDE SEQUENCE [LARGE SCALE GENOMIC DNA]</scope>
    <source>
        <strain evidence="2 3">E7593-69</strain>
    </source>
</reference>
<gene>
    <name evidence="2" type="ORF">D5F53_20190</name>
</gene>